<protein>
    <recommendedName>
        <fullName evidence="3">SAM domain-containing protein</fullName>
    </recommendedName>
</protein>
<dbReference type="OrthoDB" id="427203at2759"/>
<accession>A0A1Q9CQ64</accession>
<sequence length="444" mass="49990">MLGTCCNLSRVGAKLVKSCYALLRIATLPPFLAEAFPGLAVLLMQLLPCNASGSSWEDDAWYDRPGYPPLEGCWIHPPCGDSRLPEVYFCEDCEKTRNEPPPVIYVGSGTDTHVQLDTSFPERLCRIVRTRQRWSLEALTPRWQVRVQSSGMSGKCETLDVGRPKGLQHGDVISLCTPPTAQASYSFHLEVSEIQEARFPNRYPARFPYRSSLPEAPEAPEELRRLAWQTDQMRRRSEQDQVRVADWSNFSQYVKQHYLDHGIRCTSWKISGRGKPCDPKPASFKPRPLPKWICELLAEAPPGSRELPYATCLAASGSPIRPQQLQESAVEVCTDGRVAGYRVADGADLAAASEALPSQPEEVGLEETNPLLLQPIQDWLESVDGDGFLLQYYDQIVANFDSLKQIHDVYFRDGYLDGQFFLAAGVTKLGHKRILQKWFRDHFT</sequence>
<keyword evidence="2" id="KW-1185">Reference proteome</keyword>
<dbReference type="AlphaFoldDB" id="A0A1Q9CQ64"/>
<reference evidence="1 2" key="1">
    <citation type="submission" date="2016-02" db="EMBL/GenBank/DDBJ databases">
        <title>Genome analysis of coral dinoflagellate symbionts highlights evolutionary adaptations to a symbiotic lifestyle.</title>
        <authorList>
            <person name="Aranda M."/>
            <person name="Li Y."/>
            <person name="Liew Y.J."/>
            <person name="Baumgarten S."/>
            <person name="Simakov O."/>
            <person name="Wilson M."/>
            <person name="Piel J."/>
            <person name="Ashoor H."/>
            <person name="Bougouffa S."/>
            <person name="Bajic V.B."/>
            <person name="Ryu T."/>
            <person name="Ravasi T."/>
            <person name="Bayer T."/>
            <person name="Micklem G."/>
            <person name="Kim H."/>
            <person name="Bhak J."/>
            <person name="Lajeunesse T.C."/>
            <person name="Voolstra C.R."/>
        </authorList>
    </citation>
    <scope>NUCLEOTIDE SEQUENCE [LARGE SCALE GENOMIC DNA]</scope>
    <source>
        <strain evidence="1 2">CCMP2467</strain>
    </source>
</reference>
<dbReference type="OMA" id="WICELLA"/>
<comment type="caution">
    <text evidence="1">The sequence shown here is derived from an EMBL/GenBank/DDBJ whole genome shotgun (WGS) entry which is preliminary data.</text>
</comment>
<proteinExistence type="predicted"/>
<evidence type="ECO:0000313" key="1">
    <source>
        <dbReference type="EMBL" id="OLP85027.1"/>
    </source>
</evidence>
<gene>
    <name evidence="1" type="ORF">AK812_SmicGene34022</name>
</gene>
<evidence type="ECO:0000313" key="2">
    <source>
        <dbReference type="Proteomes" id="UP000186817"/>
    </source>
</evidence>
<dbReference type="EMBL" id="LSRX01000999">
    <property type="protein sequence ID" value="OLP85027.1"/>
    <property type="molecule type" value="Genomic_DNA"/>
</dbReference>
<organism evidence="1 2">
    <name type="scientific">Symbiodinium microadriaticum</name>
    <name type="common">Dinoflagellate</name>
    <name type="synonym">Zooxanthella microadriatica</name>
    <dbReference type="NCBI Taxonomy" id="2951"/>
    <lineage>
        <taxon>Eukaryota</taxon>
        <taxon>Sar</taxon>
        <taxon>Alveolata</taxon>
        <taxon>Dinophyceae</taxon>
        <taxon>Suessiales</taxon>
        <taxon>Symbiodiniaceae</taxon>
        <taxon>Symbiodinium</taxon>
    </lineage>
</organism>
<evidence type="ECO:0008006" key="3">
    <source>
        <dbReference type="Google" id="ProtNLM"/>
    </source>
</evidence>
<name>A0A1Q9CQ64_SYMMI</name>
<dbReference type="Proteomes" id="UP000186817">
    <property type="component" value="Unassembled WGS sequence"/>
</dbReference>